<dbReference type="EMBL" id="GGFK01013451">
    <property type="protein sequence ID" value="MBW46772.1"/>
    <property type="molecule type" value="Transcribed_RNA"/>
</dbReference>
<feature type="region of interest" description="Disordered" evidence="1">
    <location>
        <begin position="23"/>
        <end position="77"/>
    </location>
</feature>
<sequence length="77" mass="8221">MASLRRSAWSSSGASTWCCSSIRSISPSSARPKSSPTPIASMSSAPRAARWSPARPIATSRIWPGSTRRASRVDWAS</sequence>
<evidence type="ECO:0000313" key="2">
    <source>
        <dbReference type="EMBL" id="MBW46772.1"/>
    </source>
</evidence>
<dbReference type="AlphaFoldDB" id="A0A2M4B1C4"/>
<proteinExistence type="predicted"/>
<organism evidence="2">
    <name type="scientific">Anopheles triannulatus</name>
    <dbReference type="NCBI Taxonomy" id="58253"/>
    <lineage>
        <taxon>Eukaryota</taxon>
        <taxon>Metazoa</taxon>
        <taxon>Ecdysozoa</taxon>
        <taxon>Arthropoda</taxon>
        <taxon>Hexapoda</taxon>
        <taxon>Insecta</taxon>
        <taxon>Pterygota</taxon>
        <taxon>Neoptera</taxon>
        <taxon>Endopterygota</taxon>
        <taxon>Diptera</taxon>
        <taxon>Nematocera</taxon>
        <taxon>Culicoidea</taxon>
        <taxon>Culicidae</taxon>
        <taxon>Anophelinae</taxon>
        <taxon>Anopheles</taxon>
    </lineage>
</organism>
<protein>
    <submittedName>
        <fullName evidence="2">Putative secreted protein</fullName>
    </submittedName>
</protein>
<reference evidence="2" key="1">
    <citation type="submission" date="2018-01" db="EMBL/GenBank/DDBJ databases">
        <title>An insight into the sialome of Amazonian anophelines.</title>
        <authorList>
            <person name="Ribeiro J.M."/>
            <person name="Scarpassa V."/>
            <person name="Calvo E."/>
        </authorList>
    </citation>
    <scope>NUCLEOTIDE SEQUENCE</scope>
    <source>
        <tissue evidence="2">Salivary glands</tissue>
    </source>
</reference>
<evidence type="ECO:0000256" key="1">
    <source>
        <dbReference type="SAM" id="MobiDB-lite"/>
    </source>
</evidence>
<name>A0A2M4B1C4_9DIPT</name>
<feature type="compositionally biased region" description="Low complexity" evidence="1">
    <location>
        <begin position="23"/>
        <end position="58"/>
    </location>
</feature>
<accession>A0A2M4B1C4</accession>